<dbReference type="InterPro" id="IPR028581">
    <property type="entry name" value="DeoC_typeI"/>
</dbReference>
<keyword evidence="5" id="KW-0704">Schiff base</keyword>
<evidence type="ECO:0000256" key="2">
    <source>
        <dbReference type="ARBA" id="ARBA00012515"/>
    </source>
</evidence>
<comment type="similarity">
    <text evidence="1">Belongs to the DeoC/FbaB aldolase family. DeoC type 1 subfamily.</text>
</comment>
<accession>W3VH21</accession>
<dbReference type="HOGENOM" id="CLU_053595_0_1_1"/>
<proteinExistence type="inferred from homology"/>
<dbReference type="InterPro" id="IPR002915">
    <property type="entry name" value="DeoC/FbaB/LacD_aldolase"/>
</dbReference>
<dbReference type="UniPathway" id="UPA00002">
    <property type="reaction ID" value="UER00468"/>
</dbReference>
<keyword evidence="3" id="KW-0963">Cytoplasm</keyword>
<dbReference type="EC" id="4.1.2.4" evidence="2"/>
<dbReference type="Gene3D" id="3.20.20.70">
    <property type="entry name" value="Aldolase class I"/>
    <property type="match status" value="1"/>
</dbReference>
<comment type="caution">
    <text evidence="8">The sequence shown here is derived from an EMBL/GenBank/DDBJ whole genome shotgun (WGS) entry which is preliminary data.</text>
</comment>
<dbReference type="FunFam" id="3.20.20.70:FF:000044">
    <property type="entry name" value="Deoxyribose-phosphate aldolase"/>
    <property type="match status" value="1"/>
</dbReference>
<sequence length="344" mass="36399">MSELTSACFLFRPTKLDERGEGKRCTSRLGRASDVRLRRTTSTGNHNDSLFHPKTITSSNSYRIIKMSTVTQESLAAGIESLLSSLPSSLETLPAIEPAPAVPTTEAEVASLIDHTLLAPNATLDQIEAICAEAKQYRTATVCVNSSMIPFVAKQLAGTSVLPISVIGFPFGSANTASKVLEAQTACAEGAREIDMVNNIGLLRCKRYLEVYTDVEAVAKECHTHGAKLKVILETAMLTKPEIVAASYIACLAGGDFIKTSTGYGGAGATKEDVRLMYEVAKTQGLGWNPSDKEVKASGGIRSLETVHTMVKNGATRVGASGTKAIVEQIRNGAAAPPTSASAY</sequence>
<gene>
    <name evidence="8" type="ORF">PaG_04882</name>
</gene>
<evidence type="ECO:0000256" key="3">
    <source>
        <dbReference type="ARBA" id="ARBA00022490"/>
    </source>
</evidence>
<evidence type="ECO:0000256" key="7">
    <source>
        <dbReference type="ARBA" id="ARBA00048791"/>
    </source>
</evidence>
<dbReference type="OrthoDB" id="70823at2759"/>
<reference evidence="8 9" key="1">
    <citation type="journal article" date="2014" name="Genome Announc.">
        <title>Genome sequence of the basidiomycetous fungus Pseudozyma aphidis DSM70725, an efficient producer of biosurfactant mannosylerythritol lipids.</title>
        <authorList>
            <person name="Lorenz S."/>
            <person name="Guenther M."/>
            <person name="Grumaz C."/>
            <person name="Rupp S."/>
            <person name="Zibek S."/>
            <person name="Sohn K."/>
        </authorList>
    </citation>
    <scope>NUCLEOTIDE SEQUENCE [LARGE SCALE GENOMIC DNA]</scope>
    <source>
        <strain evidence="9">ATCC 32657 / CBS 517.83 / DSM 70725 / JCM 10318 / NBRC 10182 / NRRL Y-7954 / St-0401</strain>
    </source>
</reference>
<dbReference type="AlphaFoldDB" id="W3VH21"/>
<dbReference type="HAMAP" id="MF_00114">
    <property type="entry name" value="DeoC_type1"/>
    <property type="match status" value="1"/>
</dbReference>
<dbReference type="PANTHER" id="PTHR10889">
    <property type="entry name" value="DEOXYRIBOSE-PHOSPHATE ALDOLASE"/>
    <property type="match status" value="1"/>
</dbReference>
<keyword evidence="4" id="KW-0456">Lyase</keyword>
<dbReference type="GO" id="GO:0046386">
    <property type="term" value="P:deoxyribose phosphate catabolic process"/>
    <property type="evidence" value="ECO:0007669"/>
    <property type="project" value="UniProtKB-UniPathway"/>
</dbReference>
<dbReference type="SUPFAM" id="SSF51569">
    <property type="entry name" value="Aldolase"/>
    <property type="match status" value="1"/>
</dbReference>
<dbReference type="SMART" id="SM01133">
    <property type="entry name" value="DeoC"/>
    <property type="match status" value="1"/>
</dbReference>
<evidence type="ECO:0000256" key="4">
    <source>
        <dbReference type="ARBA" id="ARBA00023239"/>
    </source>
</evidence>
<dbReference type="PANTHER" id="PTHR10889:SF1">
    <property type="entry name" value="DEOXYRIBOSE-PHOSPHATE ALDOLASE"/>
    <property type="match status" value="1"/>
</dbReference>
<dbReference type="EMBL" id="AWNI01000022">
    <property type="protein sequence ID" value="ETS60953.1"/>
    <property type="molecule type" value="Genomic_DNA"/>
</dbReference>
<evidence type="ECO:0000256" key="1">
    <source>
        <dbReference type="ARBA" id="ARBA00010936"/>
    </source>
</evidence>
<evidence type="ECO:0000313" key="9">
    <source>
        <dbReference type="Proteomes" id="UP000019462"/>
    </source>
</evidence>
<dbReference type="GO" id="GO:0009264">
    <property type="term" value="P:deoxyribonucleotide catabolic process"/>
    <property type="evidence" value="ECO:0007669"/>
    <property type="project" value="InterPro"/>
</dbReference>
<dbReference type="CDD" id="cd00959">
    <property type="entry name" value="DeoC"/>
    <property type="match status" value="1"/>
</dbReference>
<dbReference type="GO" id="GO:0005737">
    <property type="term" value="C:cytoplasm"/>
    <property type="evidence" value="ECO:0007669"/>
    <property type="project" value="InterPro"/>
</dbReference>
<evidence type="ECO:0000256" key="5">
    <source>
        <dbReference type="ARBA" id="ARBA00023270"/>
    </source>
</evidence>
<keyword evidence="9" id="KW-1185">Reference proteome</keyword>
<organism evidence="8 9">
    <name type="scientific">Moesziomyces aphidis</name>
    <name type="common">Pseudozyma aphidis</name>
    <dbReference type="NCBI Taxonomy" id="84754"/>
    <lineage>
        <taxon>Eukaryota</taxon>
        <taxon>Fungi</taxon>
        <taxon>Dikarya</taxon>
        <taxon>Basidiomycota</taxon>
        <taxon>Ustilaginomycotina</taxon>
        <taxon>Ustilaginomycetes</taxon>
        <taxon>Ustilaginales</taxon>
        <taxon>Ustilaginaceae</taxon>
        <taxon>Moesziomyces</taxon>
    </lineage>
</organism>
<comment type="catalytic activity">
    <reaction evidence="7">
        <text>2-deoxy-D-ribose 5-phosphate = D-glyceraldehyde 3-phosphate + acetaldehyde</text>
        <dbReference type="Rhea" id="RHEA:12821"/>
        <dbReference type="ChEBI" id="CHEBI:15343"/>
        <dbReference type="ChEBI" id="CHEBI:59776"/>
        <dbReference type="ChEBI" id="CHEBI:62877"/>
        <dbReference type="EC" id="4.1.2.4"/>
    </reaction>
</comment>
<dbReference type="InterPro" id="IPR013785">
    <property type="entry name" value="Aldolase_TIM"/>
</dbReference>
<evidence type="ECO:0000313" key="8">
    <source>
        <dbReference type="EMBL" id="ETS60953.1"/>
    </source>
</evidence>
<dbReference type="InterPro" id="IPR011343">
    <property type="entry name" value="DeoC"/>
</dbReference>
<dbReference type="GO" id="GO:0004139">
    <property type="term" value="F:deoxyribose-phosphate aldolase activity"/>
    <property type="evidence" value="ECO:0007669"/>
    <property type="project" value="UniProtKB-EC"/>
</dbReference>
<name>W3VH21_MOEAP</name>
<dbReference type="Pfam" id="PF01791">
    <property type="entry name" value="DeoC"/>
    <property type="match status" value="1"/>
</dbReference>
<dbReference type="GO" id="GO:0016052">
    <property type="term" value="P:carbohydrate catabolic process"/>
    <property type="evidence" value="ECO:0007669"/>
    <property type="project" value="TreeGrafter"/>
</dbReference>
<dbReference type="NCBIfam" id="TIGR00126">
    <property type="entry name" value="deoC"/>
    <property type="match status" value="1"/>
</dbReference>
<dbReference type="Proteomes" id="UP000019462">
    <property type="component" value="Unassembled WGS sequence"/>
</dbReference>
<protein>
    <recommendedName>
        <fullName evidence="2">deoxyribose-phosphate aldolase</fullName>
        <ecNumber evidence="2">4.1.2.4</ecNumber>
    </recommendedName>
    <alternativeName>
        <fullName evidence="6">2-deoxy-D-ribose 5-phosphate aldolase</fullName>
    </alternativeName>
</protein>
<evidence type="ECO:0000256" key="6">
    <source>
        <dbReference type="ARBA" id="ARBA00032755"/>
    </source>
</evidence>